<feature type="region of interest" description="Disordered" evidence="3">
    <location>
        <begin position="159"/>
        <end position="199"/>
    </location>
</feature>
<dbReference type="InterPro" id="IPR010399">
    <property type="entry name" value="Tify_dom"/>
</dbReference>
<dbReference type="SMART" id="SM00979">
    <property type="entry name" value="TIFY"/>
    <property type="match status" value="1"/>
</dbReference>
<keyword evidence="2" id="KW-1184">Jasmonic acid signaling pathway</keyword>
<comment type="domain">
    <text evidence="2">The jas domain is required for interaction with COI1.</text>
</comment>
<reference evidence="5 6" key="1">
    <citation type="submission" date="2024-01" db="EMBL/GenBank/DDBJ databases">
        <title>The complete chloroplast genome sequence of Lithospermum erythrorhizon: insights into the phylogenetic relationship among Boraginaceae species and the maternal lineages of purple gromwells.</title>
        <authorList>
            <person name="Okada T."/>
            <person name="Watanabe K."/>
        </authorList>
    </citation>
    <scope>NUCLEOTIDE SEQUENCE [LARGE SCALE GENOMIC DNA]</scope>
</reference>
<gene>
    <name evidence="5" type="ORF">LIER_21705</name>
</gene>
<proteinExistence type="inferred from homology"/>
<comment type="subcellular location">
    <subcellularLocation>
        <location evidence="2">Nucleus</location>
    </subcellularLocation>
</comment>
<feature type="domain" description="Tify" evidence="4">
    <location>
        <begin position="60"/>
        <end position="95"/>
    </location>
</feature>
<dbReference type="PROSITE" id="PS51320">
    <property type="entry name" value="TIFY"/>
    <property type="match status" value="1"/>
</dbReference>
<organism evidence="5 6">
    <name type="scientific">Lithospermum erythrorhizon</name>
    <name type="common">Purple gromwell</name>
    <name type="synonym">Lithospermum officinale var. erythrorhizon</name>
    <dbReference type="NCBI Taxonomy" id="34254"/>
    <lineage>
        <taxon>Eukaryota</taxon>
        <taxon>Viridiplantae</taxon>
        <taxon>Streptophyta</taxon>
        <taxon>Embryophyta</taxon>
        <taxon>Tracheophyta</taxon>
        <taxon>Spermatophyta</taxon>
        <taxon>Magnoliopsida</taxon>
        <taxon>eudicotyledons</taxon>
        <taxon>Gunneridae</taxon>
        <taxon>Pentapetalae</taxon>
        <taxon>asterids</taxon>
        <taxon>lamiids</taxon>
        <taxon>Boraginales</taxon>
        <taxon>Boraginaceae</taxon>
        <taxon>Boraginoideae</taxon>
        <taxon>Lithospermeae</taxon>
        <taxon>Lithospermum</taxon>
    </lineage>
</organism>
<dbReference type="Pfam" id="PF06200">
    <property type="entry name" value="tify"/>
    <property type="match status" value="1"/>
</dbReference>
<dbReference type="Pfam" id="PF09425">
    <property type="entry name" value="Jas_motif"/>
    <property type="match status" value="1"/>
</dbReference>
<dbReference type="GO" id="GO:0005634">
    <property type="term" value="C:nucleus"/>
    <property type="evidence" value="ECO:0007669"/>
    <property type="project" value="UniProtKB-SubCell"/>
</dbReference>
<dbReference type="PANTHER" id="PTHR33077:SF140">
    <property type="entry name" value="PROTEIN TIFY 10B"/>
    <property type="match status" value="1"/>
</dbReference>
<evidence type="ECO:0000313" key="5">
    <source>
        <dbReference type="EMBL" id="GAA0166582.1"/>
    </source>
</evidence>
<dbReference type="AlphaFoldDB" id="A0AAV3QR56"/>
<name>A0AAV3QR56_LITER</name>
<keyword evidence="6" id="KW-1185">Reference proteome</keyword>
<sequence>MDSGKFSGHKTNFSQTCYLLSQYLKENGSFGDLSLGLSANFQPHGASTNVFPKQTSVTQGEPEKAQMTIFYGGQVIVLDEFPADKVKEIMTMAGTQNPPKNVMGSKSAESATNLLTSSSFGNNLVHQTSPATPQPMLHDLPIARKASLARFFEKRKDRLTAKAPYQTSSMGATSKPAEGKGKPWLGLAEQPPLKLEHQS</sequence>
<comment type="function">
    <text evidence="2">Repressor of jasmonate responses.</text>
</comment>
<dbReference type="GO" id="GO:0009611">
    <property type="term" value="P:response to wounding"/>
    <property type="evidence" value="ECO:0007669"/>
    <property type="project" value="UniProtKB-UniRule"/>
</dbReference>
<dbReference type="EMBL" id="BAABME010005777">
    <property type="protein sequence ID" value="GAA0166582.1"/>
    <property type="molecule type" value="Genomic_DNA"/>
</dbReference>
<dbReference type="PANTHER" id="PTHR33077">
    <property type="entry name" value="PROTEIN TIFY 4A-RELATED-RELATED"/>
    <property type="match status" value="1"/>
</dbReference>
<dbReference type="GO" id="GO:2000022">
    <property type="term" value="P:regulation of jasmonic acid mediated signaling pathway"/>
    <property type="evidence" value="ECO:0007669"/>
    <property type="project" value="UniProtKB-UniRule"/>
</dbReference>
<comment type="similarity">
    <text evidence="1 2">Belongs to the TIFY/JAZ family.</text>
</comment>
<dbReference type="GO" id="GO:0031347">
    <property type="term" value="P:regulation of defense response"/>
    <property type="evidence" value="ECO:0007669"/>
    <property type="project" value="UniProtKB-UniRule"/>
</dbReference>
<keyword evidence="2" id="KW-0539">Nucleus</keyword>
<dbReference type="InterPro" id="IPR018467">
    <property type="entry name" value="CCT_CS"/>
</dbReference>
<protein>
    <recommendedName>
        <fullName evidence="2">Protein TIFY</fullName>
    </recommendedName>
    <alternativeName>
        <fullName evidence="2">Jasmonate ZIM domain-containing protein</fullName>
    </alternativeName>
</protein>
<evidence type="ECO:0000259" key="4">
    <source>
        <dbReference type="PROSITE" id="PS51320"/>
    </source>
</evidence>
<evidence type="ECO:0000256" key="3">
    <source>
        <dbReference type="SAM" id="MobiDB-lite"/>
    </source>
</evidence>
<evidence type="ECO:0000256" key="2">
    <source>
        <dbReference type="RuleBase" id="RU369065"/>
    </source>
</evidence>
<dbReference type="Proteomes" id="UP001454036">
    <property type="component" value="Unassembled WGS sequence"/>
</dbReference>
<evidence type="ECO:0000256" key="1">
    <source>
        <dbReference type="ARBA" id="ARBA00008614"/>
    </source>
</evidence>
<dbReference type="InterPro" id="IPR040390">
    <property type="entry name" value="TIFY/JAZ"/>
</dbReference>
<evidence type="ECO:0000313" key="6">
    <source>
        <dbReference type="Proteomes" id="UP001454036"/>
    </source>
</evidence>
<comment type="caution">
    <text evidence="5">The sequence shown here is derived from an EMBL/GenBank/DDBJ whole genome shotgun (WGS) entry which is preliminary data.</text>
</comment>
<accession>A0AAV3QR56</accession>